<dbReference type="Pfam" id="PF02518">
    <property type="entry name" value="HATPase_c"/>
    <property type="match status" value="1"/>
</dbReference>
<keyword evidence="6" id="KW-0472">Membrane</keyword>
<dbReference type="PROSITE" id="PS50109">
    <property type="entry name" value="HIS_KIN"/>
    <property type="match status" value="1"/>
</dbReference>
<dbReference type="SMART" id="SM00387">
    <property type="entry name" value="HATPase_c"/>
    <property type="match status" value="1"/>
</dbReference>
<keyword evidence="10" id="KW-1185">Reference proteome</keyword>
<feature type="domain" description="Response regulatory" evidence="8">
    <location>
        <begin position="546"/>
        <end position="661"/>
    </location>
</feature>
<gene>
    <name evidence="9" type="ORF">KK2020170_14340</name>
</gene>
<comment type="catalytic activity">
    <reaction evidence="1">
        <text>ATP + protein L-histidine = ADP + protein N-phospho-L-histidine.</text>
        <dbReference type="EC" id="2.7.13.3"/>
    </reaction>
</comment>
<feature type="modified residue" description="4-aspartylphosphate" evidence="5">
    <location>
        <position position="596"/>
    </location>
</feature>
<dbReference type="Pfam" id="PF00072">
    <property type="entry name" value="Response_reg"/>
    <property type="match status" value="1"/>
</dbReference>
<dbReference type="InterPro" id="IPR005467">
    <property type="entry name" value="His_kinase_dom"/>
</dbReference>
<dbReference type="SMART" id="SM00388">
    <property type="entry name" value="HisKA"/>
    <property type="match status" value="1"/>
</dbReference>
<protein>
    <recommendedName>
        <fullName evidence="2">histidine kinase</fullName>
        <ecNumber evidence="2">2.7.13.3</ecNumber>
    </recommendedName>
</protein>
<sequence length="663" mass="75999">MKVQERQIFKSSNEIYNNEVNTLLKLNSESYTSISIDVTYWDEFVDFIGTRDLNWFNTSVASVLDAYKLEYVGVYTTNGEFITKVSTTKINTKEFIPKEAIDKLLQKKIDKFYLKTPDGIVEVFGATIHPSSDPFKNKTEPAGCFFMVRLLDNEYFADIEKITTSNIKFYKGNEVANKTVFTVVPLNDFKDELVTSLYFKRAYNIDFWITKTILLIMGFALIISWLVYYIYANKWSKLPLSFIKKILRDGDQSAINSLKNIKGEFRYIGKLFEDNQIQTKELEIAKTKAEESDRLKSAFLMNLSHEIRTPMNAVVGFSELLSNKDISEAERIEYTKVIQESGKNLIDIIDDLVEMSKIDSNLVKPNLQPFDLQELVSNIYKTYDKLYSNSEVEFKLIAPENFDKKIITDKTKLSEIITNLMNNSHKFTPKGFIILEYNLDEKAKKINFCVKDSGIGIKSEFQENIFKRFSKVNSQGISGNEGLGLGLAISKAYIDMLGGEITFESKDGIGTTFNFSIPLMFDDSTSEDEKLAVEVKEPVDLGKELVILVAEDDNINYLLIERILKPLNAKIIRAKDGVEAVNFCKENNEIDLILMDIRMPNMNGYEAFVKIREFNKNIPIIAQTSYSFEEELTKIESLGFTDFISKPIQKNKLHAMVLNHLKK</sequence>
<dbReference type="SUPFAM" id="SSF52172">
    <property type="entry name" value="CheY-like"/>
    <property type="match status" value="1"/>
</dbReference>
<dbReference type="InterPro" id="IPR004358">
    <property type="entry name" value="Sig_transdc_His_kin-like_C"/>
</dbReference>
<dbReference type="Gene3D" id="1.10.287.130">
    <property type="match status" value="1"/>
</dbReference>
<name>A0ABN6HW78_9FLAO</name>
<organism evidence="9 10">
    <name type="scientific">Flavobacterium okayamense</name>
    <dbReference type="NCBI Taxonomy" id="2830782"/>
    <lineage>
        <taxon>Bacteria</taxon>
        <taxon>Pseudomonadati</taxon>
        <taxon>Bacteroidota</taxon>
        <taxon>Flavobacteriia</taxon>
        <taxon>Flavobacteriales</taxon>
        <taxon>Flavobacteriaceae</taxon>
        <taxon>Flavobacterium</taxon>
    </lineage>
</organism>
<dbReference type="PROSITE" id="PS50110">
    <property type="entry name" value="RESPONSE_REGULATORY"/>
    <property type="match status" value="1"/>
</dbReference>
<evidence type="ECO:0000256" key="5">
    <source>
        <dbReference type="PROSITE-ProRule" id="PRU00169"/>
    </source>
</evidence>
<dbReference type="InterPro" id="IPR001789">
    <property type="entry name" value="Sig_transdc_resp-reg_receiver"/>
</dbReference>
<keyword evidence="6" id="KW-1133">Transmembrane helix</keyword>
<keyword evidence="4" id="KW-0902">Two-component regulatory system</keyword>
<dbReference type="Pfam" id="PF00512">
    <property type="entry name" value="HisKA"/>
    <property type="match status" value="1"/>
</dbReference>
<evidence type="ECO:0000256" key="1">
    <source>
        <dbReference type="ARBA" id="ARBA00000085"/>
    </source>
</evidence>
<dbReference type="SUPFAM" id="SSF55874">
    <property type="entry name" value="ATPase domain of HSP90 chaperone/DNA topoisomerase II/histidine kinase"/>
    <property type="match status" value="1"/>
</dbReference>
<dbReference type="SUPFAM" id="SSF47384">
    <property type="entry name" value="Homodimeric domain of signal transducing histidine kinase"/>
    <property type="match status" value="1"/>
</dbReference>
<dbReference type="PRINTS" id="PR00344">
    <property type="entry name" value="BCTRLSENSOR"/>
</dbReference>
<dbReference type="SMART" id="SM00448">
    <property type="entry name" value="REC"/>
    <property type="match status" value="1"/>
</dbReference>
<dbReference type="InterPro" id="IPR007892">
    <property type="entry name" value="CHASE4"/>
</dbReference>
<evidence type="ECO:0000256" key="2">
    <source>
        <dbReference type="ARBA" id="ARBA00012438"/>
    </source>
</evidence>
<dbReference type="CDD" id="cd00082">
    <property type="entry name" value="HisKA"/>
    <property type="match status" value="1"/>
</dbReference>
<dbReference type="RefSeq" id="WP_221257687.1">
    <property type="nucleotide sequence ID" value="NZ_AP024749.1"/>
</dbReference>
<accession>A0ABN6HW78</accession>
<feature type="transmembrane region" description="Helical" evidence="6">
    <location>
        <begin position="208"/>
        <end position="231"/>
    </location>
</feature>
<evidence type="ECO:0000256" key="6">
    <source>
        <dbReference type="SAM" id="Phobius"/>
    </source>
</evidence>
<dbReference type="InterPro" id="IPR003594">
    <property type="entry name" value="HATPase_dom"/>
</dbReference>
<feature type="domain" description="Histidine kinase" evidence="7">
    <location>
        <begin position="302"/>
        <end position="521"/>
    </location>
</feature>
<evidence type="ECO:0000256" key="3">
    <source>
        <dbReference type="ARBA" id="ARBA00022553"/>
    </source>
</evidence>
<dbReference type="Gene3D" id="3.30.565.10">
    <property type="entry name" value="Histidine kinase-like ATPase, C-terminal domain"/>
    <property type="match status" value="1"/>
</dbReference>
<dbReference type="CDD" id="cd17546">
    <property type="entry name" value="REC_hyHK_CKI1_RcsC-like"/>
    <property type="match status" value="1"/>
</dbReference>
<dbReference type="Proteomes" id="UP000825258">
    <property type="component" value="Chromosome"/>
</dbReference>
<evidence type="ECO:0000259" key="8">
    <source>
        <dbReference type="PROSITE" id="PS50110"/>
    </source>
</evidence>
<dbReference type="InterPro" id="IPR036890">
    <property type="entry name" value="HATPase_C_sf"/>
</dbReference>
<dbReference type="PANTHER" id="PTHR45339:SF1">
    <property type="entry name" value="HYBRID SIGNAL TRANSDUCTION HISTIDINE KINASE J"/>
    <property type="match status" value="1"/>
</dbReference>
<dbReference type="Gene3D" id="3.40.50.2300">
    <property type="match status" value="1"/>
</dbReference>
<evidence type="ECO:0000259" key="7">
    <source>
        <dbReference type="PROSITE" id="PS50109"/>
    </source>
</evidence>
<dbReference type="PANTHER" id="PTHR45339">
    <property type="entry name" value="HYBRID SIGNAL TRANSDUCTION HISTIDINE KINASE J"/>
    <property type="match status" value="1"/>
</dbReference>
<keyword evidence="6" id="KW-0812">Transmembrane</keyword>
<dbReference type="Pfam" id="PF05228">
    <property type="entry name" value="CHASE4"/>
    <property type="match status" value="1"/>
</dbReference>
<reference evidence="9 10" key="1">
    <citation type="submission" date="2021-06" db="EMBL/GenBank/DDBJ databases">
        <title>Whole genome sequences of Flavobacterium sp. KK2020170 and assembly.</title>
        <authorList>
            <person name="Kitahara K."/>
            <person name="Miyoshi S."/>
            <person name="Uesaka K."/>
        </authorList>
    </citation>
    <scope>NUCLEOTIDE SEQUENCE [LARGE SCALE GENOMIC DNA]</scope>
    <source>
        <strain evidence="9 10">KK2020170</strain>
    </source>
</reference>
<dbReference type="EC" id="2.7.13.3" evidence="2"/>
<evidence type="ECO:0000313" key="10">
    <source>
        <dbReference type="Proteomes" id="UP000825258"/>
    </source>
</evidence>
<dbReference type="EMBL" id="AP024749">
    <property type="protein sequence ID" value="BCY28566.1"/>
    <property type="molecule type" value="Genomic_DNA"/>
</dbReference>
<evidence type="ECO:0000313" key="9">
    <source>
        <dbReference type="EMBL" id="BCY28566.1"/>
    </source>
</evidence>
<dbReference type="InterPro" id="IPR036097">
    <property type="entry name" value="HisK_dim/P_sf"/>
</dbReference>
<proteinExistence type="predicted"/>
<keyword evidence="3 5" id="KW-0597">Phosphoprotein</keyword>
<dbReference type="InterPro" id="IPR011006">
    <property type="entry name" value="CheY-like_superfamily"/>
</dbReference>
<evidence type="ECO:0000256" key="4">
    <source>
        <dbReference type="ARBA" id="ARBA00023012"/>
    </source>
</evidence>
<dbReference type="InterPro" id="IPR003661">
    <property type="entry name" value="HisK_dim/P_dom"/>
</dbReference>